<reference evidence="2" key="1">
    <citation type="submission" date="2020-03" db="EMBL/GenBank/DDBJ databases">
        <authorList>
            <person name="Weist P."/>
        </authorList>
    </citation>
    <scope>NUCLEOTIDE SEQUENCE</scope>
</reference>
<dbReference type="EMBL" id="CADEAL010003135">
    <property type="protein sequence ID" value="CAB1443611.1"/>
    <property type="molecule type" value="Genomic_DNA"/>
</dbReference>
<dbReference type="AlphaFoldDB" id="A0A9N7V3V9"/>
<accession>A0A9N7V3V9</accession>
<evidence type="ECO:0000313" key="3">
    <source>
        <dbReference type="Proteomes" id="UP001153269"/>
    </source>
</evidence>
<evidence type="ECO:0000256" key="1">
    <source>
        <dbReference type="SAM" id="MobiDB-lite"/>
    </source>
</evidence>
<gene>
    <name evidence="2" type="ORF">PLEPLA_LOCUS31327</name>
</gene>
<feature type="region of interest" description="Disordered" evidence="1">
    <location>
        <begin position="66"/>
        <end position="124"/>
    </location>
</feature>
<protein>
    <submittedName>
        <fullName evidence="2">Uncharacterized protein</fullName>
    </submittedName>
</protein>
<proteinExistence type="predicted"/>
<comment type="caution">
    <text evidence="2">The sequence shown here is derived from an EMBL/GenBank/DDBJ whole genome shotgun (WGS) entry which is preliminary data.</text>
</comment>
<evidence type="ECO:0000313" key="2">
    <source>
        <dbReference type="EMBL" id="CAB1443611.1"/>
    </source>
</evidence>
<name>A0A9N7V3V9_PLEPL</name>
<sequence length="124" mass="13630">MNRAHRTLEVYNFLRESPVAGHLFVWVGGTKGTSPEDKEALRWTSDSGNSSWLGFESVRARARSQCGGALAVGHHGEPERHTSIQDPPPGPPLSPQVSRKEGVKQRIRKGRAFREAVRSSVSDS</sequence>
<dbReference type="Proteomes" id="UP001153269">
    <property type="component" value="Unassembled WGS sequence"/>
</dbReference>
<organism evidence="2 3">
    <name type="scientific">Pleuronectes platessa</name>
    <name type="common">European plaice</name>
    <dbReference type="NCBI Taxonomy" id="8262"/>
    <lineage>
        <taxon>Eukaryota</taxon>
        <taxon>Metazoa</taxon>
        <taxon>Chordata</taxon>
        <taxon>Craniata</taxon>
        <taxon>Vertebrata</taxon>
        <taxon>Euteleostomi</taxon>
        <taxon>Actinopterygii</taxon>
        <taxon>Neopterygii</taxon>
        <taxon>Teleostei</taxon>
        <taxon>Neoteleostei</taxon>
        <taxon>Acanthomorphata</taxon>
        <taxon>Carangaria</taxon>
        <taxon>Pleuronectiformes</taxon>
        <taxon>Pleuronectoidei</taxon>
        <taxon>Pleuronectidae</taxon>
        <taxon>Pleuronectes</taxon>
    </lineage>
</organism>
<feature type="compositionally biased region" description="Basic and acidic residues" evidence="1">
    <location>
        <begin position="74"/>
        <end position="83"/>
    </location>
</feature>
<keyword evidence="3" id="KW-1185">Reference proteome</keyword>